<sequence length="64" mass="7527">MQMETVTLSRIVKKYIPELYPTLTPKELNTKIVLRDGEHQLDAEDVIEIVQRSICEHQKYSLIQ</sequence>
<dbReference type="Proteomes" id="UP000654993">
    <property type="component" value="Unassembled WGS sequence"/>
</dbReference>
<reference evidence="1" key="1">
    <citation type="submission" date="2020-08" db="EMBL/GenBank/DDBJ databases">
        <authorList>
            <person name="Uke A."/>
            <person name="Chhe C."/>
            <person name="Baramee S."/>
            <person name="Kosugi A."/>
        </authorList>
    </citation>
    <scope>NUCLEOTIDE SEQUENCE</scope>
    <source>
        <strain evidence="1">DA-C8</strain>
    </source>
</reference>
<dbReference type="AlphaFoldDB" id="A0A916QBR6"/>
<dbReference type="EMBL" id="BMAQ01000007">
    <property type="protein sequence ID" value="GFR37825.1"/>
    <property type="molecule type" value="Genomic_DNA"/>
</dbReference>
<accession>A0A916QBR6</accession>
<protein>
    <submittedName>
        <fullName evidence="1">Uncharacterized protein</fullName>
    </submittedName>
</protein>
<name>A0A916QBR6_9BACL</name>
<comment type="caution">
    <text evidence="1">The sequence shown here is derived from an EMBL/GenBank/DDBJ whole genome shotgun (WGS) entry which is preliminary data.</text>
</comment>
<evidence type="ECO:0000313" key="2">
    <source>
        <dbReference type="Proteomes" id="UP000654993"/>
    </source>
</evidence>
<proteinExistence type="predicted"/>
<evidence type="ECO:0000313" key="1">
    <source>
        <dbReference type="EMBL" id="GFR37825.1"/>
    </source>
</evidence>
<gene>
    <name evidence="1" type="ORF">PRECH8_11210</name>
</gene>
<organism evidence="1 2">
    <name type="scientific">Insulibacter thermoxylanivorax</name>
    <dbReference type="NCBI Taxonomy" id="2749268"/>
    <lineage>
        <taxon>Bacteria</taxon>
        <taxon>Bacillati</taxon>
        <taxon>Bacillota</taxon>
        <taxon>Bacilli</taxon>
        <taxon>Bacillales</taxon>
        <taxon>Paenibacillaceae</taxon>
        <taxon>Insulibacter</taxon>
    </lineage>
</organism>
<keyword evidence="2" id="KW-1185">Reference proteome</keyword>
<dbReference type="RefSeq" id="WP_200966102.1">
    <property type="nucleotide sequence ID" value="NZ_BMAQ01000007.1"/>
</dbReference>
<reference evidence="1" key="2">
    <citation type="journal article" date="2021" name="Data Brief">
        <title>Draft genome sequence data of the facultative, thermophilic, xylanolytic bacterium Paenibacillus sp. strain DA-C8.</title>
        <authorList>
            <person name="Chhe C."/>
            <person name="Uke A."/>
            <person name="Baramee S."/>
            <person name="Ungkulpasvich U."/>
            <person name="Tachaapaikoon C."/>
            <person name="Pason P."/>
            <person name="Waeonukul R."/>
            <person name="Ratanakhanokchai K."/>
            <person name="Kosugi A."/>
        </authorList>
    </citation>
    <scope>NUCLEOTIDE SEQUENCE</scope>
    <source>
        <strain evidence="1">DA-C8</strain>
    </source>
</reference>